<gene>
    <name evidence="2" type="ORF">GCM10019016_126910</name>
</gene>
<evidence type="ECO:0000256" key="1">
    <source>
        <dbReference type="SAM" id="MobiDB-lite"/>
    </source>
</evidence>
<dbReference type="EMBL" id="BAAAXF010000083">
    <property type="protein sequence ID" value="GAA3505578.1"/>
    <property type="molecule type" value="Genomic_DNA"/>
</dbReference>
<dbReference type="Proteomes" id="UP001501455">
    <property type="component" value="Unassembled WGS sequence"/>
</dbReference>
<comment type="caution">
    <text evidence="2">The sequence shown here is derived from an EMBL/GenBank/DDBJ whole genome shotgun (WGS) entry which is preliminary data.</text>
</comment>
<sequence length="83" mass="8567">MIASCMQLGDDLHAMGNGGLSSAEAPAQPHPRTAPTSYAMEVVPEDRVVGQDRLVDALRQLRPVGGAVVDGVVDGREGGSLRG</sequence>
<feature type="region of interest" description="Disordered" evidence="1">
    <location>
        <begin position="13"/>
        <end position="34"/>
    </location>
</feature>
<evidence type="ECO:0000313" key="3">
    <source>
        <dbReference type="Proteomes" id="UP001501455"/>
    </source>
</evidence>
<name>A0ABP6UCT6_9ACTN</name>
<protein>
    <submittedName>
        <fullName evidence="2">Uncharacterized protein</fullName>
    </submittedName>
</protein>
<keyword evidence="3" id="KW-1185">Reference proteome</keyword>
<evidence type="ECO:0000313" key="2">
    <source>
        <dbReference type="EMBL" id="GAA3505578.1"/>
    </source>
</evidence>
<reference evidence="3" key="1">
    <citation type="journal article" date="2019" name="Int. J. Syst. Evol. Microbiol.">
        <title>The Global Catalogue of Microorganisms (GCM) 10K type strain sequencing project: providing services to taxonomists for standard genome sequencing and annotation.</title>
        <authorList>
            <consortium name="The Broad Institute Genomics Platform"/>
            <consortium name="The Broad Institute Genome Sequencing Center for Infectious Disease"/>
            <person name="Wu L."/>
            <person name="Ma J."/>
        </authorList>
    </citation>
    <scope>NUCLEOTIDE SEQUENCE [LARGE SCALE GENOMIC DNA]</scope>
    <source>
        <strain evidence="3">JCM 4816</strain>
    </source>
</reference>
<proteinExistence type="predicted"/>
<organism evidence="2 3">
    <name type="scientific">Streptomyces prasinosporus</name>
    <dbReference type="NCBI Taxonomy" id="68256"/>
    <lineage>
        <taxon>Bacteria</taxon>
        <taxon>Bacillati</taxon>
        <taxon>Actinomycetota</taxon>
        <taxon>Actinomycetes</taxon>
        <taxon>Kitasatosporales</taxon>
        <taxon>Streptomycetaceae</taxon>
        <taxon>Streptomyces</taxon>
        <taxon>Streptomyces albogriseolus group</taxon>
    </lineage>
</organism>
<accession>A0ABP6UCT6</accession>